<dbReference type="PRINTS" id="PR01050">
    <property type="entry name" value="PYRUVTKNASE"/>
</dbReference>
<dbReference type="Gene3D" id="3.20.20.60">
    <property type="entry name" value="Phosphoenolpyruvate-binding domains"/>
    <property type="match status" value="1"/>
</dbReference>
<evidence type="ECO:0000256" key="5">
    <source>
        <dbReference type="ARBA" id="ARBA00012142"/>
    </source>
</evidence>
<keyword evidence="11 15" id="KW-0460">Magnesium</keyword>
<keyword evidence="6 15" id="KW-0808">Transferase</keyword>
<dbReference type="Pfam" id="PF00224">
    <property type="entry name" value="PK"/>
    <property type="match status" value="1"/>
</dbReference>
<dbReference type="Pfam" id="PF02887">
    <property type="entry name" value="PK_C"/>
    <property type="match status" value="1"/>
</dbReference>
<dbReference type="NCBIfam" id="NF004978">
    <property type="entry name" value="PRK06354.1"/>
    <property type="match status" value="1"/>
</dbReference>
<dbReference type="InterPro" id="IPR015806">
    <property type="entry name" value="Pyrv_Knase_insert_dom_sf"/>
</dbReference>
<dbReference type="GO" id="GO:0005524">
    <property type="term" value="F:ATP binding"/>
    <property type="evidence" value="ECO:0007669"/>
    <property type="project" value="UniProtKB-KW"/>
</dbReference>
<feature type="domain" description="Pyruvate kinase C-terminal" evidence="18">
    <location>
        <begin position="430"/>
        <end position="561"/>
    </location>
</feature>
<proteinExistence type="inferred from homology"/>
<evidence type="ECO:0000256" key="1">
    <source>
        <dbReference type="ARBA" id="ARBA00001946"/>
    </source>
</evidence>
<keyword evidence="10" id="KW-0067">ATP-binding</keyword>
<evidence type="ECO:0000256" key="13">
    <source>
        <dbReference type="ARBA" id="ARBA00023317"/>
    </source>
</evidence>
<evidence type="ECO:0000256" key="7">
    <source>
        <dbReference type="ARBA" id="ARBA00022723"/>
    </source>
</evidence>
<evidence type="ECO:0000256" key="11">
    <source>
        <dbReference type="ARBA" id="ARBA00022842"/>
    </source>
</evidence>
<feature type="domain" description="Pyruvate kinase barrel" evidence="17">
    <location>
        <begin position="69"/>
        <end position="395"/>
    </location>
</feature>
<dbReference type="Gene3D" id="2.40.33.10">
    <property type="entry name" value="PK beta-barrel domain-like"/>
    <property type="match status" value="1"/>
</dbReference>
<dbReference type="UniPathway" id="UPA00109">
    <property type="reaction ID" value="UER00188"/>
</dbReference>
<comment type="similarity">
    <text evidence="4 15">Belongs to the pyruvate kinase family.</text>
</comment>
<keyword evidence="12 15" id="KW-0324">Glycolysis</keyword>
<dbReference type="InterPro" id="IPR015795">
    <property type="entry name" value="Pyrv_Knase_C"/>
</dbReference>
<evidence type="ECO:0000256" key="10">
    <source>
        <dbReference type="ARBA" id="ARBA00022840"/>
    </source>
</evidence>
<reference evidence="19" key="1">
    <citation type="submission" date="2021-01" db="EMBL/GenBank/DDBJ databases">
        <authorList>
            <person name="Corre E."/>
            <person name="Pelletier E."/>
            <person name="Niang G."/>
            <person name="Scheremetjew M."/>
            <person name="Finn R."/>
            <person name="Kale V."/>
            <person name="Holt S."/>
            <person name="Cochrane G."/>
            <person name="Meng A."/>
            <person name="Brown T."/>
            <person name="Cohen L."/>
        </authorList>
    </citation>
    <scope>NUCLEOTIDE SEQUENCE</scope>
    <source>
        <strain evidence="19">SL-175</strain>
    </source>
</reference>
<dbReference type="NCBIfam" id="TIGR01064">
    <property type="entry name" value="pyruv_kin"/>
    <property type="match status" value="1"/>
</dbReference>
<comment type="catalytic activity">
    <reaction evidence="14 15">
        <text>pyruvate + ATP = phosphoenolpyruvate + ADP + H(+)</text>
        <dbReference type="Rhea" id="RHEA:18157"/>
        <dbReference type="ChEBI" id="CHEBI:15361"/>
        <dbReference type="ChEBI" id="CHEBI:15378"/>
        <dbReference type="ChEBI" id="CHEBI:30616"/>
        <dbReference type="ChEBI" id="CHEBI:58702"/>
        <dbReference type="ChEBI" id="CHEBI:456216"/>
        <dbReference type="EC" id="2.7.1.40"/>
    </reaction>
</comment>
<dbReference type="InterPro" id="IPR040442">
    <property type="entry name" value="Pyrv_kinase-like_dom_sf"/>
</dbReference>
<evidence type="ECO:0000256" key="16">
    <source>
        <dbReference type="SAM" id="MobiDB-lite"/>
    </source>
</evidence>
<dbReference type="FunFam" id="3.20.20.60:FF:000001">
    <property type="entry name" value="Pyruvate kinase"/>
    <property type="match status" value="1"/>
</dbReference>
<organism evidence="19">
    <name type="scientific">Mantoniella antarctica</name>
    <dbReference type="NCBI Taxonomy" id="81844"/>
    <lineage>
        <taxon>Eukaryota</taxon>
        <taxon>Viridiplantae</taxon>
        <taxon>Chlorophyta</taxon>
        <taxon>Mamiellophyceae</taxon>
        <taxon>Mamiellales</taxon>
        <taxon>Mamiellaceae</taxon>
        <taxon>Mantoniella</taxon>
    </lineage>
</organism>
<dbReference type="AlphaFoldDB" id="A0A7S0XGE7"/>
<evidence type="ECO:0000256" key="8">
    <source>
        <dbReference type="ARBA" id="ARBA00022741"/>
    </source>
</evidence>
<dbReference type="InterPro" id="IPR015813">
    <property type="entry name" value="Pyrv/PenolPyrv_kinase-like_dom"/>
</dbReference>
<keyword evidence="7" id="KW-0479">Metal-binding</keyword>
<evidence type="ECO:0000313" key="19">
    <source>
        <dbReference type="EMBL" id="CAD8722473.1"/>
    </source>
</evidence>
<dbReference type="Gene3D" id="3.40.1380.20">
    <property type="entry name" value="Pyruvate kinase, C-terminal domain"/>
    <property type="match status" value="1"/>
</dbReference>
<keyword evidence="9 15" id="KW-0418">Kinase</keyword>
<evidence type="ECO:0000259" key="18">
    <source>
        <dbReference type="Pfam" id="PF02887"/>
    </source>
</evidence>
<evidence type="ECO:0000256" key="2">
    <source>
        <dbReference type="ARBA" id="ARBA00001958"/>
    </source>
</evidence>
<name>A0A7S0XGE7_9CHLO</name>
<dbReference type="InterPro" id="IPR001697">
    <property type="entry name" value="Pyr_Knase"/>
</dbReference>
<evidence type="ECO:0000256" key="6">
    <source>
        <dbReference type="ARBA" id="ARBA00022679"/>
    </source>
</evidence>
<dbReference type="PROSITE" id="PS00110">
    <property type="entry name" value="PYRUVATE_KINASE"/>
    <property type="match status" value="1"/>
</dbReference>
<dbReference type="SUPFAM" id="SSF51621">
    <property type="entry name" value="Phosphoenolpyruvate/pyruvate domain"/>
    <property type="match status" value="1"/>
</dbReference>
<dbReference type="InterPro" id="IPR018209">
    <property type="entry name" value="Pyrv_Knase_AS"/>
</dbReference>
<protein>
    <recommendedName>
        <fullName evidence="5 15">Pyruvate kinase</fullName>
        <ecNumber evidence="5 15">2.7.1.40</ecNumber>
    </recommendedName>
</protein>
<evidence type="ECO:0000256" key="15">
    <source>
        <dbReference type="RuleBase" id="RU000504"/>
    </source>
</evidence>
<comment type="cofactor">
    <cofactor evidence="1">
        <name>Mg(2+)</name>
        <dbReference type="ChEBI" id="CHEBI:18420"/>
    </cofactor>
</comment>
<keyword evidence="13" id="KW-0670">Pyruvate</keyword>
<sequence length="573" mass="62125">MGGILRNNKRSSSPGGGTEDTMNKSKMARIGSFVDLSRGAKAVDSKHILDNGPNCKYNNPDPNAKFPKQKTNIICTLGPVSRDVPKLEEMLKGGMRVARFNFSHGTHQYHQETLDALRQACLNTGIECAALLDTKGPEIRTGMLDHGEPVQLHKDSIITLTTDYTAKGNEKLVAVSYPSLAKHVSEGSKILCADGSITFTVISCDVDAGTVQVRCENSAKLGERKNMNLPGVNVDLPTITEKDRDDLLNWGVKNNVDFVAASFVRKGSDIDYIREVLGPEASKTINIISKVENMEGLDNYDEIVEKSDAVMVARGDLGMEIHLEQIFLAQKRMIKRCNEAGKPVIVATQMLESMTGAPRPTRAEATDVANSVLDGTDCVMLSGETAAGAYPVEAVTIMADICRESEAYVDNYAVFKNLIDHQPIPMATLESLASSAVRSAHKVGAELIVCLAKSGRTAQLLAKYRPNAQILAVCVEDPHDLKHDASSVARRLLLSRGICPIVAPLAWRASKAETDADPVAGAKHDHLSVTETRNIMQNAIDYAKKLGMVQEGDKVVGVHRIVGDSIMKIVECH</sequence>
<dbReference type="InterPro" id="IPR011037">
    <property type="entry name" value="Pyrv_Knase-like_insert_dom_sf"/>
</dbReference>
<comment type="pathway">
    <text evidence="3 15">Carbohydrate degradation; glycolysis; pyruvate from D-glyceraldehyde 3-phosphate: step 5/5.</text>
</comment>
<evidence type="ECO:0000256" key="12">
    <source>
        <dbReference type="ARBA" id="ARBA00023152"/>
    </source>
</evidence>
<evidence type="ECO:0000256" key="4">
    <source>
        <dbReference type="ARBA" id="ARBA00008663"/>
    </source>
</evidence>
<dbReference type="GO" id="GO:0000287">
    <property type="term" value="F:magnesium ion binding"/>
    <property type="evidence" value="ECO:0007669"/>
    <property type="project" value="InterPro"/>
</dbReference>
<evidence type="ECO:0000256" key="3">
    <source>
        <dbReference type="ARBA" id="ARBA00004997"/>
    </source>
</evidence>
<dbReference type="GO" id="GO:0030955">
    <property type="term" value="F:potassium ion binding"/>
    <property type="evidence" value="ECO:0007669"/>
    <property type="project" value="InterPro"/>
</dbReference>
<dbReference type="InterPro" id="IPR015793">
    <property type="entry name" value="Pyrv_Knase_brl"/>
</dbReference>
<evidence type="ECO:0000259" key="17">
    <source>
        <dbReference type="Pfam" id="PF00224"/>
    </source>
</evidence>
<dbReference type="InterPro" id="IPR036918">
    <property type="entry name" value="Pyrv_Knase_C_sf"/>
</dbReference>
<dbReference type="FunFam" id="2.40.33.10:FF:000001">
    <property type="entry name" value="Pyruvate kinase"/>
    <property type="match status" value="1"/>
</dbReference>
<evidence type="ECO:0000256" key="9">
    <source>
        <dbReference type="ARBA" id="ARBA00022777"/>
    </source>
</evidence>
<dbReference type="SUPFAM" id="SSF50800">
    <property type="entry name" value="PK beta-barrel domain-like"/>
    <property type="match status" value="1"/>
</dbReference>
<dbReference type="PANTHER" id="PTHR11817">
    <property type="entry name" value="PYRUVATE KINASE"/>
    <property type="match status" value="1"/>
</dbReference>
<dbReference type="GO" id="GO:0004743">
    <property type="term" value="F:pyruvate kinase activity"/>
    <property type="evidence" value="ECO:0007669"/>
    <property type="project" value="UniProtKB-EC"/>
</dbReference>
<accession>A0A7S0XGE7</accession>
<evidence type="ECO:0000256" key="14">
    <source>
        <dbReference type="ARBA" id="ARBA00048152"/>
    </source>
</evidence>
<dbReference type="NCBIfam" id="NF004491">
    <property type="entry name" value="PRK05826.1"/>
    <property type="match status" value="1"/>
</dbReference>
<dbReference type="GO" id="GO:0016301">
    <property type="term" value="F:kinase activity"/>
    <property type="evidence" value="ECO:0007669"/>
    <property type="project" value="UniProtKB-KW"/>
</dbReference>
<keyword evidence="8" id="KW-0547">Nucleotide-binding</keyword>
<dbReference type="GO" id="GO:0006950">
    <property type="term" value="P:response to stress"/>
    <property type="evidence" value="ECO:0007669"/>
    <property type="project" value="UniProtKB-ARBA"/>
</dbReference>
<feature type="region of interest" description="Disordered" evidence="16">
    <location>
        <begin position="1"/>
        <end position="25"/>
    </location>
</feature>
<gene>
    <name evidence="19" type="ORF">MANT1106_LOCUS21688</name>
</gene>
<comment type="cofactor">
    <cofactor evidence="2">
        <name>K(+)</name>
        <dbReference type="ChEBI" id="CHEBI:29103"/>
    </cofactor>
</comment>
<dbReference type="EC" id="2.7.1.40" evidence="5 15"/>
<dbReference type="EMBL" id="HBFC01036474">
    <property type="protein sequence ID" value="CAD8722473.1"/>
    <property type="molecule type" value="Transcribed_RNA"/>
</dbReference>
<dbReference type="SUPFAM" id="SSF52935">
    <property type="entry name" value="PK C-terminal domain-like"/>
    <property type="match status" value="1"/>
</dbReference>